<sequence length="368" mass="43158">MPKQDKRIVKYKTKKGIRYKFQAYLGLDQNGKKRNVTRQGFPNYNEAKFEMDKLLSSGADTYTKPKQMKLKDLYVLWKASYIESVKETTWRKSLPRIEKHILAHFGNAYVDSITTYSVQRWINQMYDSLIDYRKLINYFRNILKLGVAIDLIKSNPFDKAIVPKPKERKPKKNYYIRDELEQFLIAAKQLNPKAYTYFLLLSSTGLREGEALALEWSDIDLKNEVINIDKTLVFIGHELKVQSPKTHESIRKVPISDKLKKQLIEYHKINTNKLLFPSPRDGYYLNLTAPHWWISEIHKINPSLPEISNHGFRHTFATLFVEANPNLSPKILQGLLGHTNVNFSLNVYSHLNKEKLVYQSNKYLNKLF</sequence>
<evidence type="ECO:0000256" key="4">
    <source>
        <dbReference type="ARBA" id="ARBA00023172"/>
    </source>
</evidence>
<organism evidence="6 7">
    <name type="scientific">Lactobacillus jensenii</name>
    <dbReference type="NCBI Taxonomy" id="109790"/>
    <lineage>
        <taxon>Bacteria</taxon>
        <taxon>Bacillati</taxon>
        <taxon>Bacillota</taxon>
        <taxon>Bacilli</taxon>
        <taxon>Lactobacillales</taxon>
        <taxon>Lactobacillaceae</taxon>
        <taxon>Lactobacillus</taxon>
    </lineage>
</organism>
<dbReference type="Proteomes" id="UP001385848">
    <property type="component" value="Unassembled WGS sequence"/>
</dbReference>
<evidence type="ECO:0000256" key="3">
    <source>
        <dbReference type="ARBA" id="ARBA00023125"/>
    </source>
</evidence>
<dbReference type="Gene3D" id="1.10.443.10">
    <property type="entry name" value="Intergrase catalytic core"/>
    <property type="match status" value="1"/>
</dbReference>
<keyword evidence="2" id="KW-0229">DNA integration</keyword>
<comment type="similarity">
    <text evidence="1">Belongs to the 'phage' integrase family.</text>
</comment>
<keyword evidence="4" id="KW-0233">DNA recombination</keyword>
<dbReference type="Pfam" id="PF14659">
    <property type="entry name" value="Phage_int_SAM_3"/>
    <property type="match status" value="1"/>
</dbReference>
<dbReference type="PANTHER" id="PTHR30629:SF2">
    <property type="entry name" value="PROPHAGE INTEGRASE INTS-RELATED"/>
    <property type="match status" value="1"/>
</dbReference>
<dbReference type="Gene3D" id="1.10.150.130">
    <property type="match status" value="1"/>
</dbReference>
<accession>A0ABU9FHM5</accession>
<dbReference type="InterPro" id="IPR011010">
    <property type="entry name" value="DNA_brk_join_enz"/>
</dbReference>
<dbReference type="RefSeq" id="WP_315689615.1">
    <property type="nucleotide sequence ID" value="NZ_JAVTXQ010000004.1"/>
</dbReference>
<dbReference type="PROSITE" id="PS51898">
    <property type="entry name" value="TYR_RECOMBINASE"/>
    <property type="match status" value="1"/>
</dbReference>
<dbReference type="InterPro" id="IPR013762">
    <property type="entry name" value="Integrase-like_cat_sf"/>
</dbReference>
<evidence type="ECO:0000256" key="1">
    <source>
        <dbReference type="ARBA" id="ARBA00008857"/>
    </source>
</evidence>
<dbReference type="Pfam" id="PF00589">
    <property type="entry name" value="Phage_integrase"/>
    <property type="match status" value="1"/>
</dbReference>
<keyword evidence="3" id="KW-0238">DNA-binding</keyword>
<reference evidence="6 7" key="1">
    <citation type="submission" date="2024-04" db="EMBL/GenBank/DDBJ databases">
        <title>Three lactobacilli isolated from voided urine samples from females with type 2 diabetes.</title>
        <authorList>
            <person name="Kula A."/>
            <person name="Stegman N."/>
            <person name="Putonti C."/>
        </authorList>
    </citation>
    <scope>NUCLEOTIDE SEQUENCE [LARGE SCALE GENOMIC DNA]</scope>
    <source>
        <strain evidence="6 7">1855</strain>
    </source>
</reference>
<dbReference type="InterPro" id="IPR002104">
    <property type="entry name" value="Integrase_catalytic"/>
</dbReference>
<dbReference type="EMBL" id="JBBVUL010000005">
    <property type="protein sequence ID" value="MEL0564978.1"/>
    <property type="molecule type" value="Genomic_DNA"/>
</dbReference>
<keyword evidence="7" id="KW-1185">Reference proteome</keyword>
<name>A0ABU9FHM5_LACJE</name>
<evidence type="ECO:0000313" key="7">
    <source>
        <dbReference type="Proteomes" id="UP001385848"/>
    </source>
</evidence>
<evidence type="ECO:0000313" key="6">
    <source>
        <dbReference type="EMBL" id="MEL0564978.1"/>
    </source>
</evidence>
<protein>
    <submittedName>
        <fullName evidence="6">Site-specific integrase</fullName>
    </submittedName>
</protein>
<dbReference type="InterPro" id="IPR004107">
    <property type="entry name" value="Integrase_SAM-like_N"/>
</dbReference>
<dbReference type="SUPFAM" id="SSF56349">
    <property type="entry name" value="DNA breaking-rejoining enzymes"/>
    <property type="match status" value="1"/>
</dbReference>
<proteinExistence type="inferred from homology"/>
<comment type="caution">
    <text evidence="6">The sequence shown here is derived from an EMBL/GenBank/DDBJ whole genome shotgun (WGS) entry which is preliminary data.</text>
</comment>
<dbReference type="InterPro" id="IPR010998">
    <property type="entry name" value="Integrase_recombinase_N"/>
</dbReference>
<dbReference type="CDD" id="cd01189">
    <property type="entry name" value="INT_ICEBs1_C_like"/>
    <property type="match status" value="1"/>
</dbReference>
<feature type="domain" description="Tyr recombinase" evidence="5">
    <location>
        <begin position="170"/>
        <end position="361"/>
    </location>
</feature>
<evidence type="ECO:0000259" key="5">
    <source>
        <dbReference type="PROSITE" id="PS51898"/>
    </source>
</evidence>
<evidence type="ECO:0000256" key="2">
    <source>
        <dbReference type="ARBA" id="ARBA00022908"/>
    </source>
</evidence>
<dbReference type="PANTHER" id="PTHR30629">
    <property type="entry name" value="PROPHAGE INTEGRASE"/>
    <property type="match status" value="1"/>
</dbReference>
<dbReference type="InterPro" id="IPR050808">
    <property type="entry name" value="Phage_Integrase"/>
</dbReference>
<gene>
    <name evidence="6" type="ORF">AAC431_03440</name>
</gene>